<dbReference type="InterPro" id="IPR009571">
    <property type="entry name" value="SUR7/Rim9-like_fungi"/>
</dbReference>
<proteinExistence type="predicted"/>
<dbReference type="Proteomes" id="UP000019375">
    <property type="component" value="Unassembled WGS sequence"/>
</dbReference>
<feature type="region of interest" description="Disordered" evidence="1">
    <location>
        <begin position="235"/>
        <end position="323"/>
    </location>
</feature>
<keyword evidence="2" id="KW-0812">Transmembrane</keyword>
<evidence type="ECO:0000313" key="4">
    <source>
        <dbReference type="EMBL" id="CDF91723.1"/>
    </source>
</evidence>
<feature type="chain" id="PRO_5035167919" evidence="3">
    <location>
        <begin position="19"/>
        <end position="550"/>
    </location>
</feature>
<name>A0A8J2TBB7_ZYGB2</name>
<evidence type="ECO:0000256" key="3">
    <source>
        <dbReference type="SAM" id="SignalP"/>
    </source>
</evidence>
<keyword evidence="2" id="KW-1133">Transmembrane helix</keyword>
<dbReference type="AlphaFoldDB" id="A0A8J2TBB7"/>
<feature type="compositionally biased region" description="Basic and acidic residues" evidence="1">
    <location>
        <begin position="292"/>
        <end position="301"/>
    </location>
</feature>
<dbReference type="GO" id="GO:0005886">
    <property type="term" value="C:plasma membrane"/>
    <property type="evidence" value="ECO:0007669"/>
    <property type="project" value="InterPro"/>
</dbReference>
<feature type="transmembrane region" description="Helical" evidence="2">
    <location>
        <begin position="83"/>
        <end position="113"/>
    </location>
</feature>
<dbReference type="InterPro" id="IPR051380">
    <property type="entry name" value="pH-response_reg_palI/RIM9"/>
</dbReference>
<evidence type="ECO:0000256" key="1">
    <source>
        <dbReference type="SAM" id="MobiDB-lite"/>
    </source>
</evidence>
<dbReference type="Pfam" id="PF06687">
    <property type="entry name" value="SUR7"/>
    <property type="match status" value="1"/>
</dbReference>
<dbReference type="GO" id="GO:0032153">
    <property type="term" value="C:cell division site"/>
    <property type="evidence" value="ECO:0007669"/>
    <property type="project" value="TreeGrafter"/>
</dbReference>
<keyword evidence="2" id="KW-0472">Membrane</keyword>
<dbReference type="PANTHER" id="PTHR28013">
    <property type="entry name" value="PROTEIN DCV1-RELATED"/>
    <property type="match status" value="1"/>
</dbReference>
<dbReference type="OrthoDB" id="2354757at2759"/>
<accession>A0A8J2TBB7</accession>
<protein>
    <submittedName>
        <fullName evidence="4">ZYBA0S13-02102g1_1</fullName>
    </submittedName>
</protein>
<feature type="region of interest" description="Disordered" evidence="1">
    <location>
        <begin position="340"/>
        <end position="364"/>
    </location>
</feature>
<dbReference type="EMBL" id="HG316466">
    <property type="protein sequence ID" value="CDF91723.1"/>
    <property type="molecule type" value="Genomic_DNA"/>
</dbReference>
<keyword evidence="5" id="KW-1185">Reference proteome</keyword>
<dbReference type="GO" id="GO:0035838">
    <property type="term" value="C:growing cell tip"/>
    <property type="evidence" value="ECO:0007669"/>
    <property type="project" value="TreeGrafter"/>
</dbReference>
<feature type="signal peptide" evidence="3">
    <location>
        <begin position="1"/>
        <end position="18"/>
    </location>
</feature>
<evidence type="ECO:0000313" key="5">
    <source>
        <dbReference type="Proteomes" id="UP000019375"/>
    </source>
</evidence>
<sequence length="550" mass="60251">MLSPLLAALALLQFVAMAFLVIACLTAPVFHQIGLGKKSGTTYGVFGYCETISGCSSAKAQYNVPDEQAQGDNWAFSKHSRTILGHMLIATPVAAGLNFFAFLSLMMTLVSTLMSRDGNIRGSAFAFFVNLFFTALSFLASAFVCFVVFFSFWPHTTWITWLTIPAAALPLLEVPLVFLAHSRGSLRRGSKEVSDEDSDEEAVNMLPQDQTSFAEEKPLVLPDYNRRQEPVFKIDTASSDHSWKEKQAADERTRELSREHSFDNSYDNSYDHSIDHPHSQEEPQQVVSAIRSESRPGDIHAKHTPSISLSVGSSEYSEPVAHNTDSRAVLEDIIKDTLGEGAGTQLGSHPGSDHQDAESSFTSISQRAAARSAGPELAAMGMQQRSYQQQHQHPPMQALPGQRPMYRGVPAPRNMPMPQGYAYGPQQYSSRPHTQPRHAYRRPNGYMMPPRLAQQHGQPHPIAQPRPMVGQRPYQGAPMGGHPMQMGRSHQMAAYPGASNMSPPMAGGPMPTPNTATGPGGHYAPAYKKRMSAKNPIPSAAALNNTYGFR</sequence>
<feature type="transmembrane region" description="Helical" evidence="2">
    <location>
        <begin position="125"/>
        <end position="152"/>
    </location>
</feature>
<feature type="compositionally biased region" description="Basic and acidic residues" evidence="1">
    <location>
        <begin position="269"/>
        <end position="281"/>
    </location>
</feature>
<organism evidence="4 5">
    <name type="scientific">Zygosaccharomyces bailii (strain CLIB 213 / ATCC 58445 / CBS 680 / BCRC 21525 / NBRC 1098 / NCYC 1416 / NRRL Y-2227)</name>
    <dbReference type="NCBI Taxonomy" id="1333698"/>
    <lineage>
        <taxon>Eukaryota</taxon>
        <taxon>Fungi</taxon>
        <taxon>Dikarya</taxon>
        <taxon>Ascomycota</taxon>
        <taxon>Saccharomycotina</taxon>
        <taxon>Saccharomycetes</taxon>
        <taxon>Saccharomycetales</taxon>
        <taxon>Saccharomycetaceae</taxon>
        <taxon>Zygosaccharomyces</taxon>
    </lineage>
</organism>
<dbReference type="PANTHER" id="PTHR28013:SF8">
    <property type="entry name" value="AEL027WP"/>
    <property type="match status" value="1"/>
</dbReference>
<keyword evidence="3" id="KW-0732">Signal</keyword>
<gene>
    <name evidence="4" type="ORF">BN860_02102g</name>
</gene>
<feature type="compositionally biased region" description="Polar residues" evidence="1">
    <location>
        <begin position="305"/>
        <end position="316"/>
    </location>
</feature>
<feature type="compositionally biased region" description="Basic and acidic residues" evidence="1">
    <location>
        <begin position="241"/>
        <end position="262"/>
    </location>
</feature>
<feature type="transmembrane region" description="Helical" evidence="2">
    <location>
        <begin position="158"/>
        <end position="180"/>
    </location>
</feature>
<reference evidence="5" key="1">
    <citation type="journal article" date="2013" name="Genome Announc.">
        <title>Genome sequence of the food spoilage yeast Zygosaccharomyces bailii CLIB 213(T).</title>
        <authorList>
            <person name="Galeote V."/>
            <person name="Bigey F."/>
            <person name="Devillers H."/>
            <person name="Neuveglise C."/>
            <person name="Dequin S."/>
        </authorList>
    </citation>
    <scope>NUCLEOTIDE SEQUENCE [LARGE SCALE GENOMIC DNA]</scope>
    <source>
        <strain evidence="5">CLIB 213 / ATCC 58445 / CBS 680 / CCRC 21525 / NBRC 1098 / NCYC 1416 / NRRL Y-2227</strain>
    </source>
</reference>
<evidence type="ECO:0000256" key="2">
    <source>
        <dbReference type="SAM" id="Phobius"/>
    </source>
</evidence>